<organism evidence="2 3">
    <name type="scientific">Zizania palustris</name>
    <name type="common">Northern wild rice</name>
    <dbReference type="NCBI Taxonomy" id="103762"/>
    <lineage>
        <taxon>Eukaryota</taxon>
        <taxon>Viridiplantae</taxon>
        <taxon>Streptophyta</taxon>
        <taxon>Embryophyta</taxon>
        <taxon>Tracheophyta</taxon>
        <taxon>Spermatophyta</taxon>
        <taxon>Magnoliopsida</taxon>
        <taxon>Liliopsida</taxon>
        <taxon>Poales</taxon>
        <taxon>Poaceae</taxon>
        <taxon>BOP clade</taxon>
        <taxon>Oryzoideae</taxon>
        <taxon>Oryzeae</taxon>
        <taxon>Zizaniinae</taxon>
        <taxon>Zizania</taxon>
    </lineage>
</organism>
<comment type="caution">
    <text evidence="2">The sequence shown here is derived from an EMBL/GenBank/DDBJ whole genome shotgun (WGS) entry which is preliminary data.</text>
</comment>
<accession>A0A8J5W570</accession>
<evidence type="ECO:0000313" key="2">
    <source>
        <dbReference type="EMBL" id="KAG8080538.1"/>
    </source>
</evidence>
<dbReference type="AlphaFoldDB" id="A0A8J5W570"/>
<proteinExistence type="predicted"/>
<sequence>MGRIGYGYSTPTSKAPKSCGFLVDDDEDMDEAFFREVDAICVEHERSSAGRIRRPAKRRNRSPPDRREMEDADEEEISVLSFGDGDAAKGQEPWEMELETEENEGCIPKKYYEYLHSLNDRQREAACNDAAIPLMIVAGPGSGKLTAVTLS</sequence>
<dbReference type="OrthoDB" id="1750056at2759"/>
<dbReference type="EMBL" id="JAAALK010000282">
    <property type="protein sequence ID" value="KAG8080538.1"/>
    <property type="molecule type" value="Genomic_DNA"/>
</dbReference>
<evidence type="ECO:0000313" key="3">
    <source>
        <dbReference type="Proteomes" id="UP000729402"/>
    </source>
</evidence>
<keyword evidence="3" id="KW-1185">Reference proteome</keyword>
<evidence type="ECO:0000256" key="1">
    <source>
        <dbReference type="SAM" id="MobiDB-lite"/>
    </source>
</evidence>
<feature type="region of interest" description="Disordered" evidence="1">
    <location>
        <begin position="46"/>
        <end position="75"/>
    </location>
</feature>
<dbReference type="Proteomes" id="UP000729402">
    <property type="component" value="Unassembled WGS sequence"/>
</dbReference>
<name>A0A8J5W570_ZIZPA</name>
<gene>
    <name evidence="2" type="ORF">GUJ93_ZPchr0007g3096</name>
</gene>
<protein>
    <submittedName>
        <fullName evidence="2">Uncharacterized protein</fullName>
    </submittedName>
</protein>
<reference evidence="2" key="2">
    <citation type="submission" date="2021-02" db="EMBL/GenBank/DDBJ databases">
        <authorList>
            <person name="Kimball J.A."/>
            <person name="Haas M.W."/>
            <person name="Macchietto M."/>
            <person name="Kono T."/>
            <person name="Duquette J."/>
            <person name="Shao M."/>
        </authorList>
    </citation>
    <scope>NUCLEOTIDE SEQUENCE</scope>
    <source>
        <tissue evidence="2">Fresh leaf tissue</tissue>
    </source>
</reference>
<reference evidence="2" key="1">
    <citation type="journal article" date="2021" name="bioRxiv">
        <title>Whole Genome Assembly and Annotation of Northern Wild Rice, Zizania palustris L., Supports a Whole Genome Duplication in the Zizania Genus.</title>
        <authorList>
            <person name="Haas M."/>
            <person name="Kono T."/>
            <person name="Macchietto M."/>
            <person name="Millas R."/>
            <person name="McGilp L."/>
            <person name="Shao M."/>
            <person name="Duquette J."/>
            <person name="Hirsch C.N."/>
            <person name="Kimball J."/>
        </authorList>
    </citation>
    <scope>NUCLEOTIDE SEQUENCE</scope>
    <source>
        <tissue evidence="2">Fresh leaf tissue</tissue>
    </source>
</reference>
<feature type="compositionally biased region" description="Basic residues" evidence="1">
    <location>
        <begin position="51"/>
        <end position="61"/>
    </location>
</feature>